<evidence type="ECO:0000313" key="2">
    <source>
        <dbReference type="EMBL" id="KAK9309439.1"/>
    </source>
</evidence>
<feature type="region of interest" description="Disordered" evidence="1">
    <location>
        <begin position="1"/>
        <end position="103"/>
    </location>
</feature>
<protein>
    <submittedName>
        <fullName evidence="2">Uncharacterized protein</fullName>
    </submittedName>
</protein>
<accession>A0AAW1AHQ7</accession>
<dbReference type="Proteomes" id="UP001432146">
    <property type="component" value="Unassembled WGS sequence"/>
</dbReference>
<reference evidence="2 3" key="1">
    <citation type="submission" date="2024-05" db="EMBL/GenBank/DDBJ databases">
        <title>The nuclear and mitochondrial genome assemblies of Tetragonisca angustula (Apidae: Meliponini), a tiny yet remarkable pollinator in the Neotropics.</title>
        <authorList>
            <person name="Ferrari R."/>
            <person name="Ricardo P.C."/>
            <person name="Dias F.C."/>
            <person name="Araujo N.S."/>
            <person name="Soares D.O."/>
            <person name="Zhou Q.-S."/>
            <person name="Zhu C.-D."/>
            <person name="Coutinho L."/>
            <person name="Airas M.C."/>
            <person name="Batista T.M."/>
        </authorList>
    </citation>
    <scope>NUCLEOTIDE SEQUENCE [LARGE SCALE GENOMIC DNA]</scope>
    <source>
        <strain evidence="2">ASF017062</strain>
        <tissue evidence="2">Abdomen</tissue>
    </source>
</reference>
<gene>
    <name evidence="2" type="ORF">QLX08_000920</name>
</gene>
<evidence type="ECO:0000313" key="3">
    <source>
        <dbReference type="Proteomes" id="UP001432146"/>
    </source>
</evidence>
<evidence type="ECO:0000256" key="1">
    <source>
        <dbReference type="SAM" id="MobiDB-lite"/>
    </source>
</evidence>
<proteinExistence type="predicted"/>
<comment type="caution">
    <text evidence="2">The sequence shown here is derived from an EMBL/GenBank/DDBJ whole genome shotgun (WGS) entry which is preliminary data.</text>
</comment>
<dbReference type="AlphaFoldDB" id="A0AAW1AHQ7"/>
<feature type="compositionally biased region" description="Basic and acidic residues" evidence="1">
    <location>
        <begin position="50"/>
        <end position="68"/>
    </location>
</feature>
<name>A0AAW1AHQ7_9HYME</name>
<feature type="compositionally biased region" description="Basic residues" evidence="1">
    <location>
        <begin position="36"/>
        <end position="49"/>
    </location>
</feature>
<sequence length="103" mass="11600">MEGGGWSERKKHARKRETGERYRRRKTLIGGEKTEKGRRRNGQPGSRKKAAVEEGRADEDSRRMELWKQKQKPVSLAQGCLPERVPGPGAEATEPRLPGLPSP</sequence>
<dbReference type="EMBL" id="JAWNGG020000011">
    <property type="protein sequence ID" value="KAK9309439.1"/>
    <property type="molecule type" value="Genomic_DNA"/>
</dbReference>
<organism evidence="2 3">
    <name type="scientific">Tetragonisca angustula</name>
    <dbReference type="NCBI Taxonomy" id="166442"/>
    <lineage>
        <taxon>Eukaryota</taxon>
        <taxon>Metazoa</taxon>
        <taxon>Ecdysozoa</taxon>
        <taxon>Arthropoda</taxon>
        <taxon>Hexapoda</taxon>
        <taxon>Insecta</taxon>
        <taxon>Pterygota</taxon>
        <taxon>Neoptera</taxon>
        <taxon>Endopterygota</taxon>
        <taxon>Hymenoptera</taxon>
        <taxon>Apocrita</taxon>
        <taxon>Aculeata</taxon>
        <taxon>Apoidea</taxon>
        <taxon>Anthophila</taxon>
        <taxon>Apidae</taxon>
        <taxon>Tetragonisca</taxon>
    </lineage>
</organism>
<keyword evidence="3" id="KW-1185">Reference proteome</keyword>